<protein>
    <submittedName>
        <fullName evidence="1">Uncharacterized protein</fullName>
    </submittedName>
</protein>
<proteinExistence type="predicted"/>
<reference evidence="1 2" key="1">
    <citation type="submission" date="2019-09" db="EMBL/GenBank/DDBJ databases">
        <authorList>
            <person name="Kritzky A."/>
            <person name="Schelkanova E.Y."/>
            <person name="Alkhova Z.V."/>
            <person name="Smirnova N.I."/>
        </authorList>
    </citation>
    <scope>NUCLEOTIDE SEQUENCE [LARGE SCALE GENOMIC DNA]</scope>
    <source>
        <strain evidence="1 2">M1526</strain>
    </source>
</reference>
<gene>
    <name evidence="1" type="ORF">F0M16_19390</name>
</gene>
<organism evidence="1 2">
    <name type="scientific">Vibrio cholerae</name>
    <dbReference type="NCBI Taxonomy" id="666"/>
    <lineage>
        <taxon>Bacteria</taxon>
        <taxon>Pseudomonadati</taxon>
        <taxon>Pseudomonadota</taxon>
        <taxon>Gammaproteobacteria</taxon>
        <taxon>Vibrionales</taxon>
        <taxon>Vibrionaceae</taxon>
        <taxon>Vibrio</taxon>
    </lineage>
</organism>
<dbReference type="Proteomes" id="UP000323225">
    <property type="component" value="Unassembled WGS sequence"/>
</dbReference>
<evidence type="ECO:0000313" key="1">
    <source>
        <dbReference type="EMBL" id="KAA1253106.1"/>
    </source>
</evidence>
<dbReference type="EMBL" id="VUAA01000028">
    <property type="protein sequence ID" value="KAA1253106.1"/>
    <property type="molecule type" value="Genomic_DNA"/>
</dbReference>
<sequence>MTTNQAFKNNIARFNKLQAALSEHGLSISGGVVVDDTLPVAMHKVVCSVEYRNIDLDSEINLENFEEIHAYINGGRDKRIEKHAKEQVKIREFFEQRN</sequence>
<evidence type="ECO:0000313" key="2">
    <source>
        <dbReference type="Proteomes" id="UP000323225"/>
    </source>
</evidence>
<name>A0A5B1BXR0_VIBCL</name>
<comment type="caution">
    <text evidence="1">The sequence shown here is derived from an EMBL/GenBank/DDBJ whole genome shotgun (WGS) entry which is preliminary data.</text>
</comment>
<dbReference type="AlphaFoldDB" id="A0A5B1BXR0"/>
<accession>A0A5B1BXR0</accession>